<dbReference type="InterPro" id="IPR052777">
    <property type="entry name" value="Acetyltransferase_Enz"/>
</dbReference>
<dbReference type="Pfam" id="PF00583">
    <property type="entry name" value="Acetyltransf_1"/>
    <property type="match status" value="1"/>
</dbReference>
<dbReference type="PANTHER" id="PTHR43305">
    <property type="entry name" value="FAMILY N-ACETYLTRANSFERASE, PUTATIVE (AFU_ORTHOLOGUE AFUA_2G01380)-RELATED"/>
    <property type="match status" value="1"/>
</dbReference>
<organism evidence="2 3">
    <name type="scientific">Fructobacillus ficulneus</name>
    <dbReference type="NCBI Taxonomy" id="157463"/>
    <lineage>
        <taxon>Bacteria</taxon>
        <taxon>Bacillati</taxon>
        <taxon>Bacillota</taxon>
        <taxon>Bacilli</taxon>
        <taxon>Lactobacillales</taxon>
        <taxon>Lactobacillaceae</taxon>
        <taxon>Fructobacillus</taxon>
    </lineage>
</organism>
<protein>
    <submittedName>
        <fullName evidence="2">GNAT family acetyltransferase</fullName>
    </submittedName>
</protein>
<proteinExistence type="predicted"/>
<dbReference type="InterPro" id="IPR000182">
    <property type="entry name" value="GNAT_dom"/>
</dbReference>
<dbReference type="RefSeq" id="WP_061992722.1">
    <property type="nucleotide sequence ID" value="NZ_DF967986.1"/>
</dbReference>
<dbReference type="GO" id="GO:0016747">
    <property type="term" value="F:acyltransferase activity, transferring groups other than amino-acyl groups"/>
    <property type="evidence" value="ECO:0007669"/>
    <property type="project" value="InterPro"/>
</dbReference>
<feature type="domain" description="N-acetyltransferase" evidence="1">
    <location>
        <begin position="2"/>
        <end position="159"/>
    </location>
</feature>
<sequence length="159" mass="17691">MVKIRTIQSSDDTALHQIIQSSLKSFGLDIKGTAYFDPELGHLSHFYDVQENREYFVATSDENEIYGGAGIAEFNSADGVAELQKLYLNEAGQGQGLSYQLLDKVVAFAKAAGYKTLYLETHHKLKAAIHLYQKYGFQEIDGPLAGSEHSTMDHFLLLI</sequence>
<evidence type="ECO:0000313" key="3">
    <source>
        <dbReference type="Proteomes" id="UP000253891"/>
    </source>
</evidence>
<evidence type="ECO:0000313" key="2">
    <source>
        <dbReference type="EMBL" id="GAO99301.1"/>
    </source>
</evidence>
<keyword evidence="2" id="KW-0808">Transferase</keyword>
<accession>A0A0K8MFI1</accession>
<dbReference type="InterPro" id="IPR016181">
    <property type="entry name" value="Acyl_CoA_acyltransferase"/>
</dbReference>
<keyword evidence="3" id="KW-1185">Reference proteome</keyword>
<gene>
    <name evidence="2" type="ORF">FFIC_091280</name>
</gene>
<dbReference type="STRING" id="157463.GCA_001047075_00227"/>
<name>A0A0K8MFI1_9LACO</name>
<reference evidence="2 3" key="1">
    <citation type="journal article" date="2015" name="BMC Genomics">
        <title>Comparative genomics of Fructobacillus spp. and Leuconostoc spp. reveals niche-specific evolution of Fructobacillus spp.</title>
        <authorList>
            <person name="Endo A."/>
            <person name="Tanizawa Y."/>
            <person name="Tanaka N."/>
            <person name="Maeno S."/>
            <person name="Kumar H."/>
            <person name="Shiwa Y."/>
            <person name="Okada S."/>
            <person name="Yoshikawa H."/>
            <person name="Dicks L."/>
            <person name="Nakagawa J."/>
            <person name="Arita M."/>
        </authorList>
    </citation>
    <scope>NUCLEOTIDE SEQUENCE [LARGE SCALE GENOMIC DNA]</scope>
    <source>
        <strain evidence="2 3">JCM 12225</strain>
    </source>
</reference>
<dbReference type="SUPFAM" id="SSF55729">
    <property type="entry name" value="Acyl-CoA N-acyltransferases (Nat)"/>
    <property type="match status" value="1"/>
</dbReference>
<dbReference type="Gene3D" id="3.40.630.30">
    <property type="match status" value="1"/>
</dbReference>
<dbReference type="Proteomes" id="UP000253891">
    <property type="component" value="Unassembled WGS sequence"/>
</dbReference>
<dbReference type="EMBL" id="DF967986">
    <property type="protein sequence ID" value="GAO99301.1"/>
    <property type="molecule type" value="Genomic_DNA"/>
</dbReference>
<dbReference type="OrthoDB" id="5419426at2"/>
<dbReference type="AlphaFoldDB" id="A0A0K8MFI1"/>
<dbReference type="CDD" id="cd04301">
    <property type="entry name" value="NAT_SF"/>
    <property type="match status" value="1"/>
</dbReference>
<dbReference type="PANTHER" id="PTHR43305:SF1">
    <property type="entry name" value="FAMILY N-ACETYLTRANSFERASE, PUTATIVE (AFU_ORTHOLOGUE AFUA_2G01380)-RELATED"/>
    <property type="match status" value="1"/>
</dbReference>
<dbReference type="PROSITE" id="PS51186">
    <property type="entry name" value="GNAT"/>
    <property type="match status" value="1"/>
</dbReference>
<evidence type="ECO:0000259" key="1">
    <source>
        <dbReference type="PROSITE" id="PS51186"/>
    </source>
</evidence>